<organism evidence="3 4">
    <name type="scientific">Hyaloscypha bicolor E</name>
    <dbReference type="NCBI Taxonomy" id="1095630"/>
    <lineage>
        <taxon>Eukaryota</taxon>
        <taxon>Fungi</taxon>
        <taxon>Dikarya</taxon>
        <taxon>Ascomycota</taxon>
        <taxon>Pezizomycotina</taxon>
        <taxon>Leotiomycetes</taxon>
        <taxon>Helotiales</taxon>
        <taxon>Hyaloscyphaceae</taxon>
        <taxon>Hyaloscypha</taxon>
        <taxon>Hyaloscypha bicolor</taxon>
    </lineage>
</organism>
<feature type="signal peptide" evidence="2">
    <location>
        <begin position="1"/>
        <end position="18"/>
    </location>
</feature>
<keyword evidence="4" id="KW-1185">Reference proteome</keyword>
<evidence type="ECO:0000256" key="1">
    <source>
        <dbReference type="SAM" id="MobiDB-lite"/>
    </source>
</evidence>
<dbReference type="OrthoDB" id="3558501at2759"/>
<feature type="compositionally biased region" description="Low complexity" evidence="1">
    <location>
        <begin position="173"/>
        <end position="191"/>
    </location>
</feature>
<feature type="chain" id="PRO_5014354824" evidence="2">
    <location>
        <begin position="19"/>
        <end position="218"/>
    </location>
</feature>
<name>A0A2J6SFK9_9HELO</name>
<evidence type="ECO:0000313" key="4">
    <source>
        <dbReference type="Proteomes" id="UP000235371"/>
    </source>
</evidence>
<evidence type="ECO:0000313" key="3">
    <source>
        <dbReference type="EMBL" id="PMD49547.1"/>
    </source>
</evidence>
<reference evidence="3 4" key="1">
    <citation type="submission" date="2016-04" db="EMBL/GenBank/DDBJ databases">
        <title>A degradative enzymes factory behind the ericoid mycorrhizal symbiosis.</title>
        <authorList>
            <consortium name="DOE Joint Genome Institute"/>
            <person name="Martino E."/>
            <person name="Morin E."/>
            <person name="Grelet G."/>
            <person name="Kuo A."/>
            <person name="Kohler A."/>
            <person name="Daghino S."/>
            <person name="Barry K."/>
            <person name="Choi C."/>
            <person name="Cichocki N."/>
            <person name="Clum A."/>
            <person name="Copeland A."/>
            <person name="Hainaut M."/>
            <person name="Haridas S."/>
            <person name="Labutti K."/>
            <person name="Lindquist E."/>
            <person name="Lipzen A."/>
            <person name="Khouja H.-R."/>
            <person name="Murat C."/>
            <person name="Ohm R."/>
            <person name="Olson A."/>
            <person name="Spatafora J."/>
            <person name="Veneault-Fourrey C."/>
            <person name="Henrissat B."/>
            <person name="Grigoriev I."/>
            <person name="Martin F."/>
            <person name="Perotto S."/>
        </authorList>
    </citation>
    <scope>NUCLEOTIDE SEQUENCE [LARGE SCALE GENOMIC DNA]</scope>
    <source>
        <strain evidence="3 4">E</strain>
    </source>
</reference>
<accession>A0A2J6SFK9</accession>
<proteinExistence type="predicted"/>
<dbReference type="GeneID" id="36590214"/>
<dbReference type="RefSeq" id="XP_024726451.1">
    <property type="nucleotide sequence ID" value="XM_024882137.1"/>
</dbReference>
<dbReference type="AlphaFoldDB" id="A0A2J6SFK9"/>
<gene>
    <name evidence="3" type="ORF">K444DRAFT_622627</name>
</gene>
<dbReference type="InParanoid" id="A0A2J6SFK9"/>
<dbReference type="STRING" id="1095630.A0A2J6SFK9"/>
<keyword evidence="2" id="KW-0732">Signal</keyword>
<sequence length="218" mass="22357">MQFSILATIAVLASSTFAWDKFSGTSITTRPTGTCYTITQTNPPACTESITLPDGCATLECLELRTITQSCGCDSIFTADECVTTCPSTKCPVSYITVHPPCLMSPPYSYSNTTVTTTVTGITTLTACPATCTCSGQKTTWSGGNGPFTCTKKPSCTAQLPGGGTTTITGTTVVSRTGPTPTSSIGPTLLPGSSDGKKRSEIVSGGLLAGLLGMLAFL</sequence>
<feature type="region of interest" description="Disordered" evidence="1">
    <location>
        <begin position="173"/>
        <end position="197"/>
    </location>
</feature>
<protein>
    <submittedName>
        <fullName evidence="3">Uncharacterized protein</fullName>
    </submittedName>
</protein>
<dbReference type="Proteomes" id="UP000235371">
    <property type="component" value="Unassembled WGS sequence"/>
</dbReference>
<dbReference type="EMBL" id="KZ613920">
    <property type="protein sequence ID" value="PMD49547.1"/>
    <property type="molecule type" value="Genomic_DNA"/>
</dbReference>
<evidence type="ECO:0000256" key="2">
    <source>
        <dbReference type="SAM" id="SignalP"/>
    </source>
</evidence>